<dbReference type="Proteomes" id="UP000198848">
    <property type="component" value="Unassembled WGS sequence"/>
</dbReference>
<dbReference type="Pfam" id="PF04015">
    <property type="entry name" value="DUF362"/>
    <property type="match status" value="1"/>
</dbReference>
<evidence type="ECO:0000313" key="2">
    <source>
        <dbReference type="EMBL" id="SDQ95162.1"/>
    </source>
</evidence>
<dbReference type="EMBL" id="FNLC01000002">
    <property type="protein sequence ID" value="SDQ95162.1"/>
    <property type="molecule type" value="Genomic_DNA"/>
</dbReference>
<name>A0A1H1F2G9_NATTX</name>
<protein>
    <submittedName>
        <fullName evidence="2">Uncharacterized conserved protein, DUF362 family</fullName>
    </submittedName>
</protein>
<evidence type="ECO:0000259" key="1">
    <source>
        <dbReference type="Pfam" id="PF04015"/>
    </source>
</evidence>
<dbReference type="RefSeq" id="WP_090380502.1">
    <property type="nucleotide sequence ID" value="NZ_FNLC01000002.1"/>
</dbReference>
<evidence type="ECO:0000313" key="3">
    <source>
        <dbReference type="Proteomes" id="UP000198848"/>
    </source>
</evidence>
<reference evidence="3" key="1">
    <citation type="submission" date="2016-10" db="EMBL/GenBank/DDBJ databases">
        <authorList>
            <person name="Varghese N."/>
            <person name="Submissions S."/>
        </authorList>
    </citation>
    <scope>NUCLEOTIDE SEQUENCE [LARGE SCALE GENOMIC DNA]</scope>
    <source>
        <strain evidence="3">DSM 24767</strain>
    </source>
</reference>
<gene>
    <name evidence="2" type="ORF">SAMN04489842_1794</name>
</gene>
<organism evidence="2 3">
    <name type="scientific">Natronobacterium texcoconense</name>
    <dbReference type="NCBI Taxonomy" id="1095778"/>
    <lineage>
        <taxon>Archaea</taxon>
        <taxon>Methanobacteriati</taxon>
        <taxon>Methanobacteriota</taxon>
        <taxon>Stenosarchaea group</taxon>
        <taxon>Halobacteria</taxon>
        <taxon>Halobacteriales</taxon>
        <taxon>Natrialbaceae</taxon>
        <taxon>Natronobacterium</taxon>
    </lineage>
</organism>
<dbReference type="AlphaFoldDB" id="A0A1H1F2G9"/>
<feature type="domain" description="DUF362" evidence="1">
    <location>
        <begin position="52"/>
        <end position="219"/>
    </location>
</feature>
<accession>A0A1H1F2G9</accession>
<dbReference type="OrthoDB" id="346231at2157"/>
<dbReference type="InterPro" id="IPR007160">
    <property type="entry name" value="DUF362"/>
</dbReference>
<keyword evidence="3" id="KW-1185">Reference proteome</keyword>
<proteinExistence type="predicted"/>
<dbReference type="STRING" id="1095778.SAMN04489842_1794"/>
<sequence length="312" mass="33355">MTGPVVRLTTARDDRTRGGWLPDLDRRLAALERPVASLLEDERETLADADRVTIVPDAHYPFHPSTGMVTDPAVVGALLSRLERPGTDVAVAGASDEYLSFERTVEYLGYRNLLERFDADLVDLADGPTVTDEITIDERSVRVRTPERLRDGAVVIVPTLRPDETGRVAGGLRTLSRVVDCEGTTDDTASVVGPTRAVSPDLSVLDATTAYAGRPHAADALLAGPATAVDAIATTLLERDLSDDEALATAFAGESIRIDRIGDAPELETLRDELPDGELPPSDATHPAVSAAYRLYATVGGDAVPPQLEVRE</sequence>